<keyword evidence="2" id="KW-0378">Hydrolase</keyword>
<dbReference type="Pfam" id="PF06119">
    <property type="entry name" value="NIDO"/>
    <property type="match status" value="1"/>
</dbReference>
<dbReference type="InterPro" id="IPR001212">
    <property type="entry name" value="Somatomedin_B_dom"/>
</dbReference>
<keyword evidence="3" id="KW-0720">Serine protease</keyword>
<evidence type="ECO:0000259" key="5">
    <source>
        <dbReference type="PROSITE" id="PS50958"/>
    </source>
</evidence>
<dbReference type="SUPFAM" id="SSF49785">
    <property type="entry name" value="Galactose-binding domain-like"/>
    <property type="match status" value="1"/>
</dbReference>
<feature type="domain" description="P/Homo B" evidence="7">
    <location>
        <begin position="63"/>
        <end position="193"/>
    </location>
</feature>
<gene>
    <name evidence="8" type="ORF">GBAR_LOCUS11725</name>
</gene>
<feature type="domain" description="SMB" evidence="5">
    <location>
        <begin position="267"/>
        <end position="319"/>
    </location>
</feature>
<reference evidence="8" key="1">
    <citation type="submission" date="2023-03" db="EMBL/GenBank/DDBJ databases">
        <authorList>
            <person name="Steffen K."/>
            <person name="Cardenas P."/>
        </authorList>
    </citation>
    <scope>NUCLEOTIDE SEQUENCE</scope>
</reference>
<accession>A0AA35RXF4</accession>
<dbReference type="AlphaFoldDB" id="A0AA35RXF4"/>
<keyword evidence="1" id="KW-0645">Protease</keyword>
<dbReference type="GO" id="GO:0000139">
    <property type="term" value="C:Golgi membrane"/>
    <property type="evidence" value="ECO:0007669"/>
    <property type="project" value="TreeGrafter"/>
</dbReference>
<dbReference type="SMART" id="SM00539">
    <property type="entry name" value="NIDO"/>
    <property type="match status" value="1"/>
</dbReference>
<dbReference type="PROSITE" id="PS51220">
    <property type="entry name" value="NIDO"/>
    <property type="match status" value="1"/>
</dbReference>
<dbReference type="PANTHER" id="PTHR42884:SF14">
    <property type="entry name" value="NEUROENDOCRINE CONVERTASE 1"/>
    <property type="match status" value="1"/>
</dbReference>
<feature type="non-terminal residue" evidence="8">
    <location>
        <position position="1"/>
    </location>
</feature>
<dbReference type="PROSITE" id="PS51829">
    <property type="entry name" value="P_HOMO_B"/>
    <property type="match status" value="1"/>
</dbReference>
<evidence type="ECO:0000313" key="8">
    <source>
        <dbReference type="EMBL" id="CAI8019513.1"/>
    </source>
</evidence>
<dbReference type="Pfam" id="PF01483">
    <property type="entry name" value="P_proprotein"/>
    <property type="match status" value="1"/>
</dbReference>
<dbReference type="GO" id="GO:0016485">
    <property type="term" value="P:protein processing"/>
    <property type="evidence" value="ECO:0007669"/>
    <property type="project" value="TreeGrafter"/>
</dbReference>
<dbReference type="PANTHER" id="PTHR42884">
    <property type="entry name" value="PROPROTEIN CONVERTASE SUBTILISIN/KEXIN-RELATED"/>
    <property type="match status" value="1"/>
</dbReference>
<name>A0AA35RXF4_GEOBA</name>
<dbReference type="GO" id="GO:0005802">
    <property type="term" value="C:trans-Golgi network"/>
    <property type="evidence" value="ECO:0007669"/>
    <property type="project" value="TreeGrafter"/>
</dbReference>
<dbReference type="InterPro" id="IPR006212">
    <property type="entry name" value="Furin_repeat"/>
</dbReference>
<evidence type="ECO:0000256" key="3">
    <source>
        <dbReference type="ARBA" id="ARBA00022825"/>
    </source>
</evidence>
<feature type="domain" description="NIDO" evidence="6">
    <location>
        <begin position="399"/>
        <end position="541"/>
    </location>
</feature>
<dbReference type="GO" id="GO:0004252">
    <property type="term" value="F:serine-type endopeptidase activity"/>
    <property type="evidence" value="ECO:0007669"/>
    <property type="project" value="InterPro"/>
</dbReference>
<evidence type="ECO:0000256" key="1">
    <source>
        <dbReference type="ARBA" id="ARBA00022670"/>
    </source>
</evidence>
<comment type="caution">
    <text evidence="8">The sequence shown here is derived from an EMBL/GenBank/DDBJ whole genome shotgun (WGS) entry which is preliminary data.</text>
</comment>
<keyword evidence="4" id="KW-1015">Disulfide bond</keyword>
<dbReference type="SUPFAM" id="SSF52743">
    <property type="entry name" value="Subtilisin-like"/>
    <property type="match status" value="1"/>
</dbReference>
<dbReference type="InterPro" id="IPR002884">
    <property type="entry name" value="P_dom"/>
</dbReference>
<dbReference type="Gene3D" id="3.40.50.200">
    <property type="entry name" value="Peptidase S8/S53 domain"/>
    <property type="match status" value="1"/>
</dbReference>
<dbReference type="InterPro" id="IPR008979">
    <property type="entry name" value="Galactose-bd-like_sf"/>
</dbReference>
<dbReference type="CDD" id="cd00064">
    <property type="entry name" value="FU"/>
    <property type="match status" value="1"/>
</dbReference>
<dbReference type="InterPro" id="IPR036852">
    <property type="entry name" value="Peptidase_S8/S53_dom_sf"/>
</dbReference>
<evidence type="ECO:0000256" key="2">
    <source>
        <dbReference type="ARBA" id="ARBA00022801"/>
    </source>
</evidence>
<dbReference type="GO" id="GO:0007160">
    <property type="term" value="P:cell-matrix adhesion"/>
    <property type="evidence" value="ECO:0007669"/>
    <property type="project" value="InterPro"/>
</dbReference>
<protein>
    <submittedName>
        <fullName evidence="8">Proprotein convertase subtilisin/kexin type 5</fullName>
    </submittedName>
</protein>
<dbReference type="PROSITE" id="PS50958">
    <property type="entry name" value="SMB_2"/>
    <property type="match status" value="1"/>
</dbReference>
<evidence type="ECO:0000256" key="4">
    <source>
        <dbReference type="ARBA" id="ARBA00023157"/>
    </source>
</evidence>
<dbReference type="Gene3D" id="2.60.120.260">
    <property type="entry name" value="Galactose-binding domain-like"/>
    <property type="match status" value="1"/>
</dbReference>
<organism evidence="8 9">
    <name type="scientific">Geodia barretti</name>
    <name type="common">Barrett's horny sponge</name>
    <dbReference type="NCBI Taxonomy" id="519541"/>
    <lineage>
        <taxon>Eukaryota</taxon>
        <taxon>Metazoa</taxon>
        <taxon>Porifera</taxon>
        <taxon>Demospongiae</taxon>
        <taxon>Heteroscleromorpha</taxon>
        <taxon>Tetractinellida</taxon>
        <taxon>Astrophorina</taxon>
        <taxon>Geodiidae</taxon>
        <taxon>Geodia</taxon>
    </lineage>
</organism>
<dbReference type="InterPro" id="IPR003886">
    <property type="entry name" value="NIDO_dom"/>
</dbReference>
<dbReference type="EMBL" id="CASHTH010001756">
    <property type="protein sequence ID" value="CAI8019513.1"/>
    <property type="molecule type" value="Genomic_DNA"/>
</dbReference>
<sequence>MLNCSPDLTWRDVQYLIVYTSNTQLTNDTDSITNGAGLAVSHQYGFGVMDAEAMVTRARHWINVPPQEMQQLFPFTDSGNATFESPFYTTVQYEGSIQYLEHVVITMTVDTLSGNRGDIMIELTSPSGTISTLLGHRDNDYSSSSFINWPFMSVMFWGENPSGEWNLTVTTRSSYTSAIITGIVLKVFGVSSTPQSVANIPGTCHPNCSRGCAGDGPDTCDSCTNLRNAYTLKCIGTCPAAFTERNGYCYNATLPLEECYSPLKFKEVGSCVDAGFSGCCEGDNCEVFHFSLSCFCDVMCFKYGDCCDDISITGCAERNNTLVGTVIPYIQLGVTEGVATHTVPESDDGTSSPIYVSFPLGSQLQSTIYVGTNGYFTFTGYSGYAPFLFYENSLPLVAPFFTDTDISSGIGQINYEVHTEAISGSILSQVNSVINEHSQTDFKGKWMLVATWDRVPPYGDYTINNTFQGILITNTFTSFAVFTYYCGDLEYSNGATIGFSSGDGLFANHPASLRGSARSVACLNEPTTPWVNVVYELTTPG</sequence>
<proteinExistence type="predicted"/>
<dbReference type="Proteomes" id="UP001174909">
    <property type="component" value="Unassembled WGS sequence"/>
</dbReference>
<evidence type="ECO:0000259" key="7">
    <source>
        <dbReference type="PROSITE" id="PS51829"/>
    </source>
</evidence>
<evidence type="ECO:0000313" key="9">
    <source>
        <dbReference type="Proteomes" id="UP001174909"/>
    </source>
</evidence>
<keyword evidence="9" id="KW-1185">Reference proteome</keyword>
<evidence type="ECO:0000259" key="6">
    <source>
        <dbReference type="PROSITE" id="PS51220"/>
    </source>
</evidence>